<feature type="region of interest" description="Disordered" evidence="1">
    <location>
        <begin position="1031"/>
        <end position="1058"/>
    </location>
</feature>
<dbReference type="Pfam" id="PF13646">
    <property type="entry name" value="HEAT_2"/>
    <property type="match status" value="1"/>
</dbReference>
<organism evidence="2 3">
    <name type="scientific">Plakobranchus ocellatus</name>
    <dbReference type="NCBI Taxonomy" id="259542"/>
    <lineage>
        <taxon>Eukaryota</taxon>
        <taxon>Metazoa</taxon>
        <taxon>Spiralia</taxon>
        <taxon>Lophotrochozoa</taxon>
        <taxon>Mollusca</taxon>
        <taxon>Gastropoda</taxon>
        <taxon>Heterobranchia</taxon>
        <taxon>Euthyneura</taxon>
        <taxon>Panpulmonata</taxon>
        <taxon>Sacoglossa</taxon>
        <taxon>Placobranchoidea</taxon>
        <taxon>Plakobranchidae</taxon>
        <taxon>Plakobranchus</taxon>
    </lineage>
</organism>
<feature type="region of interest" description="Disordered" evidence="1">
    <location>
        <begin position="1381"/>
        <end position="1412"/>
    </location>
</feature>
<dbReference type="EMBL" id="BLXT01002217">
    <property type="protein sequence ID" value="GFN92089.1"/>
    <property type="molecule type" value="Genomic_DNA"/>
</dbReference>
<dbReference type="SUPFAM" id="SSF48371">
    <property type="entry name" value="ARM repeat"/>
    <property type="match status" value="1"/>
</dbReference>
<keyword evidence="3" id="KW-1185">Reference proteome</keyword>
<dbReference type="PANTHER" id="PTHR12697">
    <property type="entry name" value="PBS LYASE HEAT-LIKE PROTEIN"/>
    <property type="match status" value="1"/>
</dbReference>
<evidence type="ECO:0000313" key="3">
    <source>
        <dbReference type="Proteomes" id="UP000735302"/>
    </source>
</evidence>
<dbReference type="InterPro" id="IPR011989">
    <property type="entry name" value="ARM-like"/>
</dbReference>
<feature type="region of interest" description="Disordered" evidence="1">
    <location>
        <begin position="1136"/>
        <end position="1162"/>
    </location>
</feature>
<evidence type="ECO:0000313" key="2">
    <source>
        <dbReference type="EMBL" id="GFN92089.1"/>
    </source>
</evidence>
<feature type="compositionally biased region" description="Basic and acidic residues" evidence="1">
    <location>
        <begin position="207"/>
        <end position="233"/>
    </location>
</feature>
<feature type="region of interest" description="Disordered" evidence="1">
    <location>
        <begin position="319"/>
        <end position="343"/>
    </location>
</feature>
<protein>
    <submittedName>
        <fullName evidence="2">Heat repeat-containing protein 4</fullName>
    </submittedName>
</protein>
<dbReference type="InterPro" id="IPR016024">
    <property type="entry name" value="ARM-type_fold"/>
</dbReference>
<dbReference type="GO" id="GO:0019135">
    <property type="term" value="F:deoxyhypusine monooxygenase activity"/>
    <property type="evidence" value="ECO:0007669"/>
    <property type="project" value="TreeGrafter"/>
</dbReference>
<feature type="region of interest" description="Disordered" evidence="1">
    <location>
        <begin position="193"/>
        <end position="251"/>
    </location>
</feature>
<proteinExistence type="predicted"/>
<dbReference type="PANTHER" id="PTHR12697:SF20">
    <property type="entry name" value="HEAT REPEAT-CONTAINING PROTEIN 4"/>
    <property type="match status" value="1"/>
</dbReference>
<dbReference type="Gene3D" id="1.25.10.10">
    <property type="entry name" value="Leucine-rich Repeat Variant"/>
    <property type="match status" value="2"/>
</dbReference>
<feature type="region of interest" description="Disordered" evidence="1">
    <location>
        <begin position="1303"/>
        <end position="1338"/>
    </location>
</feature>
<dbReference type="Proteomes" id="UP000735302">
    <property type="component" value="Unassembled WGS sequence"/>
</dbReference>
<feature type="region of interest" description="Disordered" evidence="1">
    <location>
        <begin position="1426"/>
        <end position="1452"/>
    </location>
</feature>
<evidence type="ECO:0000256" key="1">
    <source>
        <dbReference type="SAM" id="MobiDB-lite"/>
    </source>
</evidence>
<comment type="caution">
    <text evidence="2">The sequence shown here is derived from an EMBL/GenBank/DDBJ whole genome shotgun (WGS) entry which is preliminary data.</text>
</comment>
<name>A0AAV3Z981_9GAST</name>
<feature type="compositionally biased region" description="Polar residues" evidence="1">
    <location>
        <begin position="1147"/>
        <end position="1160"/>
    </location>
</feature>
<accession>A0AAV3Z981</accession>
<reference evidence="2 3" key="1">
    <citation type="journal article" date="2021" name="Elife">
        <title>Chloroplast acquisition without the gene transfer in kleptoplastic sea slugs, Plakobranchus ocellatus.</title>
        <authorList>
            <person name="Maeda T."/>
            <person name="Takahashi S."/>
            <person name="Yoshida T."/>
            <person name="Shimamura S."/>
            <person name="Takaki Y."/>
            <person name="Nagai Y."/>
            <person name="Toyoda A."/>
            <person name="Suzuki Y."/>
            <person name="Arimoto A."/>
            <person name="Ishii H."/>
            <person name="Satoh N."/>
            <person name="Nishiyama T."/>
            <person name="Hasebe M."/>
            <person name="Maruyama T."/>
            <person name="Minagawa J."/>
            <person name="Obokata J."/>
            <person name="Shigenobu S."/>
        </authorList>
    </citation>
    <scope>NUCLEOTIDE SEQUENCE [LARGE SCALE GENOMIC DNA]</scope>
</reference>
<sequence>MASIFNDTLTGRTMLFPCAAGVQMPQIGANDTKIKVTNGRSPTPSMLLPMTIVPQDANPVNSRYVKMVSNGMSFAQEVVEDRCLHMMPFSEKYFEEVFNPGAFVPAPKKTTQIIGRHDKRGTDIRHMPCYLKKIAKPLPLTPLRKQVKEKAHELHKQALLDAQLKKEPKKGKDPLSQSASSFFLTETVSESTLPSQLKPIPEGQDGLSKKEETKMKKEVKLETSLKPERRDVNKSGNSTFLSIPKSDQGPVSRISTITETDEHGETKEKRGDWDDHLMSRLSQLTANWIVHERTPGDKQKTKLSQVLGSWYGAPTHTDLVREEMSDGEEEEKEKDKKPKKKWKKKEASLLARVYNITPPPGVALDPYSDDNQAPFYRQPAGIRKKKRSEEKEEAGSINATAHNILIKELSETSPPKLTDFLSPRVGRKVYNTDNLFQQEQLIGNKQLYTRGDPAHIYMESKNKYQKHLQREMPPRPETWYLEQESDVTNDDARSKSVCGPKVAEKGHKRWAGLPEPVDDTANVMKATAPGFDPVYTKPVDPKQRRKVKQNSALMTIVNEWRSKWFVSGQFADSTPQDLIKDMADIQAHVRLKAIGTVAKATEYKPPQDDGVLLEGTEPDTAVELPEEIFVALECLLDDSHLQVRKTAAITLYSLDRPTDKAKERLREMLFSQSGVDRWAAAQCLAHYGECDSDVVAEIIRQILNCEGAIKYEQGIQLLAKISNSSTLVHCMVAEQLNSSSWRHRVIACKIIPTLFGSINRDIAQKLSQLMWHDWHVEVRNAAAQCLGKTSHGRDVHNDIRERILDGSERTKLEAINKLGQLGIMTAKLLPAFLECFADPYVSIRCEVCITCGNLQIKEEQVLNRLIHLATFDPIWKVKALAIQALGRIGEVTEDIKESLLWAMRYEEKEGVRAEACHSLVALGVQDDEVLDALQERLLVESSSLVREEMIEALSQFGLSTSEDMDMVAQIKSEVRKLCTRNIIASQILVNETDEARREQLARMVCQTEEDIEALNQKKAVILRRIRSQARSIDSRSSSAEPRTSTPVPKVKIGSDSTSPEVISREVTIFTPTADKELEAILSNQEDEADSRPITGASGNGLLKQISEVEKEEGAVEEDQDVGQAMPATVTFLTNEDDDVKDKRTDSTTKAAASGGDNTTPAVKHQLDVPQLPTLTQNQIGGFLSPAVSMREPAGSRLSTSQFSGRRSILSRDSMKERQRLNAQVSAIYSGLDARYAGMISDLCRIDRGLDTKGSSAASSTDTSLNNAVMSRSHIQAAHAQIEAILSRTSNLKDGEDTIENQNVAATTGEGDTADQAKASGEQDGNQTQENMTEDGGKQTTQSLAIDLETVGNCEGDEQRKNEDHQMDKDDADVEWKSFADTLSKDGGENVSFGGSTSYPSFEDDPDDPNVARSYVSTAGLTAQASEYDNNSVVSDNDLEEDLEQEGGVLKIY</sequence>
<gene>
    <name evidence="2" type="ORF">PoB_001859500</name>
</gene>